<accession>A0A347ZSB2</accession>
<feature type="domain" description="Tyrosine--tRNA ligase SYY-like C-terminal" evidence="12">
    <location>
        <begin position="336"/>
        <end position="388"/>
    </location>
</feature>
<evidence type="ECO:0000256" key="5">
    <source>
        <dbReference type="ARBA" id="ARBA00022884"/>
    </source>
</evidence>
<dbReference type="SUPFAM" id="SSF52374">
    <property type="entry name" value="Nucleotidylyl transferase"/>
    <property type="match status" value="1"/>
</dbReference>
<name>A0A347ZSB2_9CHLR</name>
<dbReference type="NCBIfam" id="TIGR00234">
    <property type="entry name" value="tyrS"/>
    <property type="match status" value="1"/>
</dbReference>
<protein>
    <recommendedName>
        <fullName evidence="1 9">Tyrosine--tRNA ligase</fullName>
        <ecNumber evidence="1 9">6.1.1.1</ecNumber>
    </recommendedName>
</protein>
<evidence type="ECO:0000256" key="3">
    <source>
        <dbReference type="ARBA" id="ARBA00022741"/>
    </source>
</evidence>
<dbReference type="InterPro" id="IPR054608">
    <property type="entry name" value="SYY-like_C"/>
</dbReference>
<sequence>MRIEDQVAVLMQGTEYGDEEVKKVMRTELHDRLVQAEKENRPLRIYCGYDPTKADLHLGHTVTMRKLQQFQEFGHEVTFLIGDYTALIGDPSDKDVTRPILKEEEIRANANTYAEQAFRILDPKKTIIRYNSEWLSKLNFAEIIRLTQNFTVQQFLSREKFKLRWERGDAVYLHETLYAVMQGYDAYSLKADVQVGGTDQFFNIVTAARKVMTALGAQPNIAICLSILPGTDGVEKMSKSLGNHVPINTTPEDMYGKMMSIPDNCMPVYFRLVTRWTPEKVAEMEKAMQAGSLHPRDAKMALASEVTEAFYGEEKAKAAEQDFVVKFQQKSIPDEMDEFVLTPGQKCLDVLVDAGMVKSRTDGRNMITQNAVKLNEELVTDWNAELSEGVLQVGKRKFVRLVKAK</sequence>
<dbReference type="Pfam" id="PF00579">
    <property type="entry name" value="tRNA-synt_1b"/>
    <property type="match status" value="1"/>
</dbReference>
<proteinExistence type="inferred from homology"/>
<dbReference type="PROSITE" id="PS50889">
    <property type="entry name" value="S4"/>
    <property type="match status" value="1"/>
</dbReference>
<evidence type="ECO:0000259" key="12">
    <source>
        <dbReference type="Pfam" id="PF22421"/>
    </source>
</evidence>
<dbReference type="GO" id="GO:0003723">
    <property type="term" value="F:RNA binding"/>
    <property type="evidence" value="ECO:0007669"/>
    <property type="project" value="UniProtKB-KW"/>
</dbReference>
<dbReference type="InterPro" id="IPR002307">
    <property type="entry name" value="Tyr-tRNA-ligase"/>
</dbReference>
<evidence type="ECO:0000313" key="14">
    <source>
        <dbReference type="Proteomes" id="UP000256388"/>
    </source>
</evidence>
<dbReference type="RefSeq" id="WP_116224377.1">
    <property type="nucleotide sequence ID" value="NZ_AP018437.1"/>
</dbReference>
<evidence type="ECO:0000256" key="4">
    <source>
        <dbReference type="ARBA" id="ARBA00022840"/>
    </source>
</evidence>
<keyword evidence="14" id="KW-1185">Reference proteome</keyword>
<keyword evidence="2 11" id="KW-0436">Ligase</keyword>
<dbReference type="GO" id="GO:0005829">
    <property type="term" value="C:cytosol"/>
    <property type="evidence" value="ECO:0007669"/>
    <property type="project" value="TreeGrafter"/>
</dbReference>
<comment type="similarity">
    <text evidence="11">Belongs to the class-I aminoacyl-tRNA synthetase family.</text>
</comment>
<dbReference type="OrthoDB" id="9804243at2"/>
<reference evidence="13 14" key="1">
    <citation type="submission" date="2018-08" db="EMBL/GenBank/DDBJ databases">
        <title>Genomic Encyclopedia of Type Strains, Phase IV (KMG-IV): sequencing the most valuable type-strain genomes for metagenomic binning, comparative biology and taxonomic classification.</title>
        <authorList>
            <person name="Goeker M."/>
        </authorList>
    </citation>
    <scope>NUCLEOTIDE SEQUENCE [LARGE SCALE GENOMIC DNA]</scope>
    <source>
        <strain evidence="13 14">DSM 23923</strain>
    </source>
</reference>
<dbReference type="GO" id="GO:0005524">
    <property type="term" value="F:ATP binding"/>
    <property type="evidence" value="ECO:0007669"/>
    <property type="project" value="UniProtKB-KW"/>
</dbReference>
<dbReference type="PRINTS" id="PR01040">
    <property type="entry name" value="TRNASYNTHTYR"/>
</dbReference>
<comment type="catalytic activity">
    <reaction evidence="8">
        <text>tRNA(Tyr) + L-tyrosine + ATP = L-tyrosyl-tRNA(Tyr) + AMP + diphosphate + H(+)</text>
        <dbReference type="Rhea" id="RHEA:10220"/>
        <dbReference type="Rhea" id="RHEA-COMP:9706"/>
        <dbReference type="Rhea" id="RHEA-COMP:9707"/>
        <dbReference type="ChEBI" id="CHEBI:15378"/>
        <dbReference type="ChEBI" id="CHEBI:30616"/>
        <dbReference type="ChEBI" id="CHEBI:33019"/>
        <dbReference type="ChEBI" id="CHEBI:58315"/>
        <dbReference type="ChEBI" id="CHEBI:78442"/>
        <dbReference type="ChEBI" id="CHEBI:78536"/>
        <dbReference type="ChEBI" id="CHEBI:456215"/>
        <dbReference type="EC" id="6.1.1.1"/>
    </reaction>
</comment>
<dbReference type="AlphaFoldDB" id="A0A347ZSB2"/>
<dbReference type="Pfam" id="PF22421">
    <property type="entry name" value="SYY_C-terminal"/>
    <property type="match status" value="1"/>
</dbReference>
<dbReference type="Proteomes" id="UP000256388">
    <property type="component" value="Unassembled WGS sequence"/>
</dbReference>
<gene>
    <name evidence="13" type="ORF">DFR64_1118</name>
</gene>
<dbReference type="EMBL" id="QUMS01000001">
    <property type="protein sequence ID" value="REG11240.1"/>
    <property type="molecule type" value="Genomic_DNA"/>
</dbReference>
<evidence type="ECO:0000256" key="11">
    <source>
        <dbReference type="RuleBase" id="RU363036"/>
    </source>
</evidence>
<dbReference type="Gene3D" id="3.40.50.620">
    <property type="entry name" value="HUPs"/>
    <property type="match status" value="1"/>
</dbReference>
<dbReference type="GO" id="GO:0006437">
    <property type="term" value="P:tyrosyl-tRNA aminoacylation"/>
    <property type="evidence" value="ECO:0007669"/>
    <property type="project" value="UniProtKB-UniRule"/>
</dbReference>
<keyword evidence="6 11" id="KW-0648">Protein biosynthesis</keyword>
<evidence type="ECO:0000256" key="1">
    <source>
        <dbReference type="ARBA" id="ARBA00013160"/>
    </source>
</evidence>
<dbReference type="Gene3D" id="1.10.240.10">
    <property type="entry name" value="Tyrosyl-Transfer RNA Synthetase"/>
    <property type="match status" value="1"/>
</dbReference>
<keyword evidence="5 10" id="KW-0694">RNA-binding</keyword>
<dbReference type="InterPro" id="IPR024088">
    <property type="entry name" value="Tyr-tRNA-ligase_bac-type"/>
</dbReference>
<dbReference type="CDD" id="cd00805">
    <property type="entry name" value="TyrRS_core"/>
    <property type="match status" value="1"/>
</dbReference>
<evidence type="ECO:0000313" key="13">
    <source>
        <dbReference type="EMBL" id="REG11240.1"/>
    </source>
</evidence>
<keyword evidence="4 11" id="KW-0067">ATP-binding</keyword>
<keyword evidence="7 11" id="KW-0030">Aminoacyl-tRNA synthetase</keyword>
<dbReference type="InterPro" id="IPR014729">
    <property type="entry name" value="Rossmann-like_a/b/a_fold"/>
</dbReference>
<evidence type="ECO:0000256" key="8">
    <source>
        <dbReference type="ARBA" id="ARBA00048248"/>
    </source>
</evidence>
<dbReference type="SUPFAM" id="SSF55174">
    <property type="entry name" value="Alpha-L RNA-binding motif"/>
    <property type="match status" value="1"/>
</dbReference>
<evidence type="ECO:0000256" key="9">
    <source>
        <dbReference type="NCBIfam" id="TIGR00234"/>
    </source>
</evidence>
<keyword evidence="3 11" id="KW-0547">Nucleotide-binding</keyword>
<dbReference type="PANTHER" id="PTHR11766:SF1">
    <property type="entry name" value="TYROSINE--TRNA LIGASE"/>
    <property type="match status" value="1"/>
</dbReference>
<dbReference type="Gene3D" id="3.10.290.10">
    <property type="entry name" value="RNA-binding S4 domain"/>
    <property type="match status" value="1"/>
</dbReference>
<dbReference type="GO" id="GO:0004831">
    <property type="term" value="F:tyrosine-tRNA ligase activity"/>
    <property type="evidence" value="ECO:0007669"/>
    <property type="project" value="UniProtKB-UniRule"/>
</dbReference>
<organism evidence="13 14">
    <name type="scientific">Pelolinea submarina</name>
    <dbReference type="NCBI Taxonomy" id="913107"/>
    <lineage>
        <taxon>Bacteria</taxon>
        <taxon>Bacillati</taxon>
        <taxon>Chloroflexota</taxon>
        <taxon>Anaerolineae</taxon>
        <taxon>Anaerolineales</taxon>
        <taxon>Anaerolineaceae</taxon>
        <taxon>Pelolinea</taxon>
    </lineage>
</organism>
<evidence type="ECO:0000256" key="6">
    <source>
        <dbReference type="ARBA" id="ARBA00022917"/>
    </source>
</evidence>
<evidence type="ECO:0000256" key="2">
    <source>
        <dbReference type="ARBA" id="ARBA00022598"/>
    </source>
</evidence>
<evidence type="ECO:0000256" key="7">
    <source>
        <dbReference type="ARBA" id="ARBA00023146"/>
    </source>
</evidence>
<dbReference type="PANTHER" id="PTHR11766">
    <property type="entry name" value="TYROSYL-TRNA SYNTHETASE"/>
    <property type="match status" value="1"/>
</dbReference>
<comment type="caution">
    <text evidence="13">The sequence shown here is derived from an EMBL/GenBank/DDBJ whole genome shotgun (WGS) entry which is preliminary data.</text>
</comment>
<dbReference type="InterPro" id="IPR002305">
    <property type="entry name" value="aa-tRNA-synth_Ic"/>
</dbReference>
<evidence type="ECO:0000256" key="10">
    <source>
        <dbReference type="PROSITE-ProRule" id="PRU00182"/>
    </source>
</evidence>
<dbReference type="InterPro" id="IPR036986">
    <property type="entry name" value="S4_RNA-bd_sf"/>
</dbReference>
<dbReference type="EC" id="6.1.1.1" evidence="1 9"/>